<keyword evidence="3" id="KW-1185">Reference proteome</keyword>
<accession>A0ABR1HWY2</accession>
<proteinExistence type="predicted"/>
<feature type="region of interest" description="Disordered" evidence="1">
    <location>
        <begin position="16"/>
        <end position="35"/>
    </location>
</feature>
<dbReference type="EMBL" id="JAZAVK010000076">
    <property type="protein sequence ID" value="KAK7425783.1"/>
    <property type="molecule type" value="Genomic_DNA"/>
</dbReference>
<sequence>MLELVKPEFAHVQPVDARRVSSDSQDLKADQTRQAKNVADREHDLSLKEAIQLCPKAIGFSLLFSTAIIMEGYNLTLIGAFYGYTVFQNKFGD</sequence>
<evidence type="ECO:0000313" key="2">
    <source>
        <dbReference type="EMBL" id="KAK7425783.1"/>
    </source>
</evidence>
<protein>
    <recommendedName>
        <fullName evidence="4">Major facilitator superfamily (MFS) profile domain-containing protein</fullName>
    </recommendedName>
</protein>
<name>A0ABR1HWY2_9HYPO</name>
<reference evidence="2 3" key="1">
    <citation type="journal article" date="2025" name="Microbiol. Resour. Announc.">
        <title>Draft genome sequences for Neonectria magnoliae and Neonectria punicea, canker pathogens of Liriodendron tulipifera and Acer saccharum in West Virginia.</title>
        <authorList>
            <person name="Petronek H.M."/>
            <person name="Kasson M.T."/>
            <person name="Metheny A.M."/>
            <person name="Stauder C.M."/>
            <person name="Lovett B."/>
            <person name="Lynch S.C."/>
            <person name="Garnas J.R."/>
            <person name="Kasson L.R."/>
            <person name="Stajich J.E."/>
        </authorList>
    </citation>
    <scope>NUCLEOTIDE SEQUENCE [LARGE SCALE GENOMIC DNA]</scope>
    <source>
        <strain evidence="2 3">NRRL 64651</strain>
    </source>
</reference>
<gene>
    <name evidence="2" type="ORF">QQZ08_007759</name>
</gene>
<evidence type="ECO:0008006" key="4">
    <source>
        <dbReference type="Google" id="ProtNLM"/>
    </source>
</evidence>
<evidence type="ECO:0000313" key="3">
    <source>
        <dbReference type="Proteomes" id="UP001498421"/>
    </source>
</evidence>
<evidence type="ECO:0000256" key="1">
    <source>
        <dbReference type="SAM" id="MobiDB-lite"/>
    </source>
</evidence>
<dbReference type="Proteomes" id="UP001498421">
    <property type="component" value="Unassembled WGS sequence"/>
</dbReference>
<organism evidence="2 3">
    <name type="scientific">Neonectria magnoliae</name>
    <dbReference type="NCBI Taxonomy" id="2732573"/>
    <lineage>
        <taxon>Eukaryota</taxon>
        <taxon>Fungi</taxon>
        <taxon>Dikarya</taxon>
        <taxon>Ascomycota</taxon>
        <taxon>Pezizomycotina</taxon>
        <taxon>Sordariomycetes</taxon>
        <taxon>Hypocreomycetidae</taxon>
        <taxon>Hypocreales</taxon>
        <taxon>Nectriaceae</taxon>
        <taxon>Neonectria</taxon>
    </lineage>
</organism>
<comment type="caution">
    <text evidence="2">The sequence shown here is derived from an EMBL/GenBank/DDBJ whole genome shotgun (WGS) entry which is preliminary data.</text>
</comment>